<feature type="transmembrane region" description="Helical" evidence="6">
    <location>
        <begin position="216"/>
        <end position="237"/>
    </location>
</feature>
<feature type="transmembrane region" description="Helical" evidence="6">
    <location>
        <begin position="59"/>
        <end position="81"/>
    </location>
</feature>
<name>A0A934NT40_9NOCA</name>
<keyword evidence="5 6" id="KW-0472">Membrane</keyword>
<dbReference type="GO" id="GO:0005886">
    <property type="term" value="C:plasma membrane"/>
    <property type="evidence" value="ECO:0007669"/>
    <property type="project" value="UniProtKB-SubCell"/>
</dbReference>
<dbReference type="EMBL" id="JAEMNV010000005">
    <property type="protein sequence ID" value="MBJ8340810.1"/>
    <property type="molecule type" value="Genomic_DNA"/>
</dbReference>
<dbReference type="RefSeq" id="WP_199705666.1">
    <property type="nucleotide sequence ID" value="NZ_JAEMNV010000005.1"/>
</dbReference>
<feature type="transmembrane region" description="Helical" evidence="6">
    <location>
        <begin position="144"/>
        <end position="163"/>
    </location>
</feature>
<reference evidence="7" key="1">
    <citation type="submission" date="2020-12" db="EMBL/GenBank/DDBJ databases">
        <title>Antrihabitans popcorni sp. nov. and Antrihabitans auranticaus sp. nov., isolated from a larva cave.</title>
        <authorList>
            <person name="Lee S.D."/>
            <person name="Kim I.S."/>
        </authorList>
    </citation>
    <scope>NUCLEOTIDE SEQUENCE</scope>
    <source>
        <strain evidence="7">YC3-6</strain>
    </source>
</reference>
<evidence type="ECO:0000313" key="8">
    <source>
        <dbReference type="Proteomes" id="UP000655868"/>
    </source>
</evidence>
<evidence type="ECO:0000313" key="7">
    <source>
        <dbReference type="EMBL" id="MBJ8340810.1"/>
    </source>
</evidence>
<dbReference type="InterPro" id="IPR019108">
    <property type="entry name" value="Caa3_assmbl_CtaG-rel"/>
</dbReference>
<dbReference type="Pfam" id="PF09678">
    <property type="entry name" value="Caa3_CtaG"/>
    <property type="match status" value="1"/>
</dbReference>
<organism evidence="7 8">
    <name type="scientific">Antrihabitans stalagmiti</name>
    <dbReference type="NCBI Taxonomy" id="2799499"/>
    <lineage>
        <taxon>Bacteria</taxon>
        <taxon>Bacillati</taxon>
        <taxon>Actinomycetota</taxon>
        <taxon>Actinomycetes</taxon>
        <taxon>Mycobacteriales</taxon>
        <taxon>Nocardiaceae</taxon>
        <taxon>Antrihabitans</taxon>
    </lineage>
</organism>
<feature type="transmembrane region" description="Helical" evidence="6">
    <location>
        <begin position="93"/>
        <end position="117"/>
    </location>
</feature>
<keyword evidence="3 6" id="KW-0812">Transmembrane</keyword>
<feature type="transmembrane region" description="Helical" evidence="6">
    <location>
        <begin position="28"/>
        <end position="47"/>
    </location>
</feature>
<keyword evidence="8" id="KW-1185">Reference proteome</keyword>
<sequence length="316" mass="34893">MMVVADSVRVPEAPPTLGTLLGWYPQPIPLLPLLGLALAVLYCWGRLRLGSVRPSLPWPWWRTASFLFGCALLVAVTGLGMEGYGYELFSVWMFQHLTLSMAIPPLLVMGSPGSLLLRATPHRGLGRIVLIVALVGLRSRMARVLLHPAVTISLFLFSYYGLYLTSILDTVGSTWAGHTSVELFFLATGVLFIVPVLSTGPLPVRQSNLGRFFDIFLEMPLHVFFGLILMMATTPMLDLFADPPASWGIDPLDDQQLAGGLAWSYGEPVGLVIVIVFAVRWNRDERRSAAATERRAELHGDLELNAYNDYLKELRG</sequence>
<dbReference type="AlphaFoldDB" id="A0A934NT40"/>
<evidence type="ECO:0000256" key="4">
    <source>
        <dbReference type="ARBA" id="ARBA00022989"/>
    </source>
</evidence>
<accession>A0A934NT40</accession>
<comment type="subcellular location">
    <subcellularLocation>
        <location evidence="1">Cell membrane</location>
        <topology evidence="1">Multi-pass membrane protein</topology>
    </subcellularLocation>
</comment>
<proteinExistence type="predicted"/>
<protein>
    <submittedName>
        <fullName evidence="7">Cytochrome c oxidase assembly protein</fullName>
    </submittedName>
</protein>
<gene>
    <name evidence="7" type="ORF">JGU71_18140</name>
</gene>
<evidence type="ECO:0000256" key="6">
    <source>
        <dbReference type="SAM" id="Phobius"/>
    </source>
</evidence>
<comment type="caution">
    <text evidence="7">The sequence shown here is derived from an EMBL/GenBank/DDBJ whole genome shotgun (WGS) entry which is preliminary data.</text>
</comment>
<dbReference type="Proteomes" id="UP000655868">
    <property type="component" value="Unassembled WGS sequence"/>
</dbReference>
<evidence type="ECO:0000256" key="2">
    <source>
        <dbReference type="ARBA" id="ARBA00022475"/>
    </source>
</evidence>
<feature type="transmembrane region" description="Helical" evidence="6">
    <location>
        <begin position="183"/>
        <end position="204"/>
    </location>
</feature>
<evidence type="ECO:0000256" key="1">
    <source>
        <dbReference type="ARBA" id="ARBA00004651"/>
    </source>
</evidence>
<evidence type="ECO:0000256" key="5">
    <source>
        <dbReference type="ARBA" id="ARBA00023136"/>
    </source>
</evidence>
<feature type="transmembrane region" description="Helical" evidence="6">
    <location>
        <begin position="257"/>
        <end position="279"/>
    </location>
</feature>
<evidence type="ECO:0000256" key="3">
    <source>
        <dbReference type="ARBA" id="ARBA00022692"/>
    </source>
</evidence>
<keyword evidence="4 6" id="KW-1133">Transmembrane helix</keyword>
<keyword evidence="2" id="KW-1003">Cell membrane</keyword>